<feature type="region of interest" description="Disordered" evidence="3">
    <location>
        <begin position="209"/>
        <end position="229"/>
    </location>
</feature>
<gene>
    <name evidence="5" type="ORF">ISP19_03455</name>
</gene>
<protein>
    <submittedName>
        <fullName evidence="5">TetR/AcrR family transcriptional regulator</fullName>
    </submittedName>
</protein>
<dbReference type="SUPFAM" id="SSF46689">
    <property type="entry name" value="Homeodomain-like"/>
    <property type="match status" value="1"/>
</dbReference>
<evidence type="ECO:0000313" key="6">
    <source>
        <dbReference type="Proteomes" id="UP001430149"/>
    </source>
</evidence>
<keyword evidence="6" id="KW-1185">Reference proteome</keyword>
<dbReference type="RefSeq" id="WP_204679926.1">
    <property type="nucleotide sequence ID" value="NZ_BSNR01000017.1"/>
</dbReference>
<evidence type="ECO:0000313" key="5">
    <source>
        <dbReference type="EMBL" id="MBM7124425.1"/>
    </source>
</evidence>
<reference evidence="5" key="1">
    <citation type="submission" date="2020-10" db="EMBL/GenBank/DDBJ databases">
        <title>Phylogeny of dyella-like bacteria.</title>
        <authorList>
            <person name="Fu J."/>
        </authorList>
    </citation>
    <scope>NUCLEOTIDE SEQUENCE</scope>
    <source>
        <strain evidence="5">DHOC52</strain>
    </source>
</reference>
<keyword evidence="1 2" id="KW-0238">DNA-binding</keyword>
<name>A0ABS2JZJ8_9GAMM</name>
<dbReference type="Gene3D" id="1.10.357.10">
    <property type="entry name" value="Tetracycline Repressor, domain 2"/>
    <property type="match status" value="1"/>
</dbReference>
<evidence type="ECO:0000256" key="3">
    <source>
        <dbReference type="SAM" id="MobiDB-lite"/>
    </source>
</evidence>
<evidence type="ECO:0000256" key="1">
    <source>
        <dbReference type="ARBA" id="ARBA00023125"/>
    </source>
</evidence>
<dbReference type="InterPro" id="IPR001647">
    <property type="entry name" value="HTH_TetR"/>
</dbReference>
<sequence length="229" mass="25669">MTAQKPVRRTQAERSAAMRTRILEATIRSLHVNGYAATTTLLVAKEAKVTRGAMLHHFATKVDLMLFVVQAVYEEELELYRKYLVEVADLEQRRLMLPKMIWDVLSRPSGVAVLEILQGSRSDAVLAKRLGPLQAKIERDSIQRIEKYDMLASPQPHLAMVRLLVWAVRGLSIANVLVRKPSEIGESVELLSEMLAHYYVGTGVMTAPQKKGSKRAASGRSDVKKGRHQ</sequence>
<accession>A0ABS2JZJ8</accession>
<evidence type="ECO:0000259" key="4">
    <source>
        <dbReference type="PROSITE" id="PS50977"/>
    </source>
</evidence>
<dbReference type="InterPro" id="IPR009057">
    <property type="entry name" value="Homeodomain-like_sf"/>
</dbReference>
<feature type="domain" description="HTH tetR-type" evidence="4">
    <location>
        <begin position="16"/>
        <end position="76"/>
    </location>
</feature>
<feature type="DNA-binding region" description="H-T-H motif" evidence="2">
    <location>
        <begin position="39"/>
        <end position="58"/>
    </location>
</feature>
<proteinExistence type="predicted"/>
<dbReference type="Pfam" id="PF00440">
    <property type="entry name" value="TetR_N"/>
    <property type="match status" value="1"/>
</dbReference>
<dbReference type="PROSITE" id="PS50977">
    <property type="entry name" value="HTH_TETR_2"/>
    <property type="match status" value="1"/>
</dbReference>
<comment type="caution">
    <text evidence="5">The sequence shown here is derived from an EMBL/GenBank/DDBJ whole genome shotgun (WGS) entry which is preliminary data.</text>
</comment>
<evidence type="ECO:0000256" key="2">
    <source>
        <dbReference type="PROSITE-ProRule" id="PRU00335"/>
    </source>
</evidence>
<dbReference type="Proteomes" id="UP001430149">
    <property type="component" value="Unassembled WGS sequence"/>
</dbReference>
<dbReference type="EMBL" id="JADIKE010000027">
    <property type="protein sequence ID" value="MBM7124425.1"/>
    <property type="molecule type" value="Genomic_DNA"/>
</dbReference>
<dbReference type="PRINTS" id="PR00455">
    <property type="entry name" value="HTHTETR"/>
</dbReference>
<organism evidence="5 6">
    <name type="scientific">Dyella flava</name>
    <dbReference type="NCBI Taxonomy" id="1920170"/>
    <lineage>
        <taxon>Bacteria</taxon>
        <taxon>Pseudomonadati</taxon>
        <taxon>Pseudomonadota</taxon>
        <taxon>Gammaproteobacteria</taxon>
        <taxon>Lysobacterales</taxon>
        <taxon>Rhodanobacteraceae</taxon>
        <taxon>Dyella</taxon>
    </lineage>
</organism>